<dbReference type="PANTHER" id="PTHR32552:SF82">
    <property type="entry name" value="FCUA PROTEIN"/>
    <property type="match status" value="1"/>
</dbReference>
<keyword evidence="10 16" id="KW-0675">Receptor</keyword>
<keyword evidence="5" id="KW-0406">Ion transport</keyword>
<feature type="signal peptide" evidence="14">
    <location>
        <begin position="1"/>
        <end position="36"/>
    </location>
</feature>
<keyword evidence="4 12" id="KW-1134">Transmembrane beta strand</keyword>
<dbReference type="GO" id="GO:0015891">
    <property type="term" value="P:siderophore transport"/>
    <property type="evidence" value="ECO:0007669"/>
    <property type="project" value="InterPro"/>
</dbReference>
<comment type="similarity">
    <text evidence="2 12 13">Belongs to the TonB-dependent receptor family.</text>
</comment>
<dbReference type="CDD" id="cd01347">
    <property type="entry name" value="ligand_gated_channel"/>
    <property type="match status" value="1"/>
</dbReference>
<keyword evidence="3 12" id="KW-0813">Transport</keyword>
<evidence type="ECO:0000256" key="12">
    <source>
        <dbReference type="PROSITE-ProRule" id="PRU01360"/>
    </source>
</evidence>
<dbReference type="InterPro" id="IPR036942">
    <property type="entry name" value="Beta-barrel_TonB_sf"/>
</dbReference>
<evidence type="ECO:0000256" key="3">
    <source>
        <dbReference type="ARBA" id="ARBA00022448"/>
    </source>
</evidence>
<evidence type="ECO:0000256" key="4">
    <source>
        <dbReference type="ARBA" id="ARBA00022452"/>
    </source>
</evidence>
<keyword evidence="7" id="KW-0408">Iron</keyword>
<keyword evidence="9 12" id="KW-0472">Membrane</keyword>
<feature type="domain" description="Secretin/TonB short N-terminal" evidence="15">
    <location>
        <begin position="64"/>
        <end position="114"/>
    </location>
</feature>
<evidence type="ECO:0000256" key="1">
    <source>
        <dbReference type="ARBA" id="ARBA00004571"/>
    </source>
</evidence>
<dbReference type="AlphaFoldDB" id="A0A3A8ENE2"/>
<keyword evidence="14" id="KW-0732">Signal</keyword>
<dbReference type="InterPro" id="IPR011662">
    <property type="entry name" value="Secretin/TonB_short_N"/>
</dbReference>
<evidence type="ECO:0000256" key="9">
    <source>
        <dbReference type="ARBA" id="ARBA00023136"/>
    </source>
</evidence>
<dbReference type="EMBL" id="RAXU01000001">
    <property type="protein sequence ID" value="RKG36135.1"/>
    <property type="molecule type" value="Genomic_DNA"/>
</dbReference>
<evidence type="ECO:0000256" key="7">
    <source>
        <dbReference type="ARBA" id="ARBA00023004"/>
    </source>
</evidence>
<keyword evidence="6 12" id="KW-0812">Transmembrane</keyword>
<evidence type="ECO:0000313" key="16">
    <source>
        <dbReference type="EMBL" id="RKG36135.1"/>
    </source>
</evidence>
<evidence type="ECO:0000256" key="6">
    <source>
        <dbReference type="ARBA" id="ARBA00022692"/>
    </source>
</evidence>
<evidence type="ECO:0000256" key="5">
    <source>
        <dbReference type="ARBA" id="ARBA00022496"/>
    </source>
</evidence>
<dbReference type="GO" id="GO:0015344">
    <property type="term" value="F:siderophore uptake transmembrane transporter activity"/>
    <property type="evidence" value="ECO:0007669"/>
    <property type="project" value="TreeGrafter"/>
</dbReference>
<accession>A0A3A8ENE2</accession>
<evidence type="ECO:0000256" key="13">
    <source>
        <dbReference type="RuleBase" id="RU003357"/>
    </source>
</evidence>
<dbReference type="PROSITE" id="PS52016">
    <property type="entry name" value="TONB_DEPENDENT_REC_3"/>
    <property type="match status" value="1"/>
</dbReference>
<evidence type="ECO:0000259" key="15">
    <source>
        <dbReference type="SMART" id="SM00965"/>
    </source>
</evidence>
<sequence>MNKQESVKQISRKKLVSAIRSVMFGLCISSTAFVHAEQHATQPYDVAAGSLGSALSSFAVQSGVALTFDPALTRGLKTKGLKGQYSLEQGFAELLKNTNYEIRQTNNSYYLEQKIQNNKNAEVVKLSTLQSKASHENYLNSDTSSDSVLPVITLKAENQESPLKRKSAITVLGNQSVLDTPFSVTVVNHEDIEKRGAKSVGQIFANDASVYSPASVMTTNWWATQIRGLGVKNYYINDVPMTLNWGGDFPVEFADNVVALKGLTGFMYGFGSPGGAISYQLKQATKEPQTSLDLGYRTDRIFSAMVDTSSHFAPANINYRFILGGETGTAYNDSKTDRFFTGLMLDKQLLDNLTWDANVIYEKNDLEKEPMQFALWSYDPTNSGASLPKVTYKYQNLNVDNSYYKTETLMASSGLKWQINDDWYAKYQFGYTRKRHDSNKSFADIKNSAGDYDGIIYQFSSLDENYFNQLMFNGLVNFGQIRNNLVFGIGQNENASRFAKNSVWDTFFTGNLYQPTNYSIDLNPDFSLGDKSTTTQNFAFLSDTIDFTDQFKTILGVRYTDYKDDSSDPDYKTNATTPTFALIYKPNADSALYASYVEALEAGQLVSGEYTNAGEILDATISKQYEFGFKYDLDKLSLSTGLFRIERTSLITEGTGNQKALVQDGMTIYEGAELNTNYKVSDQWKLGVSLIHLDAKLDGLSTSNQNLKGNTPAATPEWQVVLNTDYLIPVVEGLSLHANVRYNGTSYLADENTLKTPAYTVANAGLSYKFRLAQHDAMLNANVNNLFNKKYWTVNNGGYFSAGEAVNGSVGLKVNW</sequence>
<dbReference type="InterPro" id="IPR037066">
    <property type="entry name" value="Plug_dom_sf"/>
</dbReference>
<dbReference type="PANTHER" id="PTHR32552">
    <property type="entry name" value="FERRICHROME IRON RECEPTOR-RELATED"/>
    <property type="match status" value="1"/>
</dbReference>
<proteinExistence type="inferred from homology"/>
<dbReference type="Proteomes" id="UP000269001">
    <property type="component" value="Unassembled WGS sequence"/>
</dbReference>
<dbReference type="InterPro" id="IPR012910">
    <property type="entry name" value="Plug_dom"/>
</dbReference>
<dbReference type="GO" id="GO:0009279">
    <property type="term" value="C:cell outer membrane"/>
    <property type="evidence" value="ECO:0007669"/>
    <property type="project" value="UniProtKB-SubCell"/>
</dbReference>
<evidence type="ECO:0000313" key="17">
    <source>
        <dbReference type="Proteomes" id="UP000269001"/>
    </source>
</evidence>
<dbReference type="SMART" id="SM00965">
    <property type="entry name" value="STN"/>
    <property type="match status" value="1"/>
</dbReference>
<evidence type="ECO:0000256" key="10">
    <source>
        <dbReference type="ARBA" id="ARBA00023170"/>
    </source>
</evidence>
<dbReference type="RefSeq" id="WP_120368610.1">
    <property type="nucleotide sequence ID" value="NZ_RAXU01000001.1"/>
</dbReference>
<comment type="caution">
    <text evidence="16">The sequence shown here is derived from an EMBL/GenBank/DDBJ whole genome shotgun (WGS) entry which is preliminary data.</text>
</comment>
<dbReference type="Gene3D" id="2.170.130.10">
    <property type="entry name" value="TonB-dependent receptor, plug domain"/>
    <property type="match status" value="1"/>
</dbReference>
<feature type="chain" id="PRO_5017193887" evidence="14">
    <location>
        <begin position="37"/>
        <end position="816"/>
    </location>
</feature>
<dbReference type="Pfam" id="PF07660">
    <property type="entry name" value="STN"/>
    <property type="match status" value="1"/>
</dbReference>
<protein>
    <submittedName>
        <fullName evidence="16">TonB-dependent receptor</fullName>
    </submittedName>
</protein>
<dbReference type="Pfam" id="PF07715">
    <property type="entry name" value="Plug"/>
    <property type="match status" value="1"/>
</dbReference>
<evidence type="ECO:0000256" key="8">
    <source>
        <dbReference type="ARBA" id="ARBA00023077"/>
    </source>
</evidence>
<dbReference type="SUPFAM" id="SSF56935">
    <property type="entry name" value="Porins"/>
    <property type="match status" value="1"/>
</dbReference>
<keyword evidence="8 13" id="KW-0798">TonB box</keyword>
<reference evidence="16 17" key="1">
    <citation type="submission" date="2018-09" db="EMBL/GenBank/DDBJ databases">
        <title>The draft genome of Acinetobacter spp. strains.</title>
        <authorList>
            <person name="Qin J."/>
            <person name="Feng Y."/>
            <person name="Zong Z."/>
        </authorList>
    </citation>
    <scope>NUCLEOTIDE SEQUENCE [LARGE SCALE GENOMIC DNA]</scope>
    <source>
        <strain evidence="16 17">WCHAc060096</strain>
    </source>
</reference>
<gene>
    <name evidence="16" type="ORF">D7V21_00605</name>
</gene>
<dbReference type="GO" id="GO:0038023">
    <property type="term" value="F:signaling receptor activity"/>
    <property type="evidence" value="ECO:0007669"/>
    <property type="project" value="InterPro"/>
</dbReference>
<evidence type="ECO:0000256" key="2">
    <source>
        <dbReference type="ARBA" id="ARBA00009810"/>
    </source>
</evidence>
<name>A0A3A8ENE2_9GAMM</name>
<evidence type="ECO:0000256" key="14">
    <source>
        <dbReference type="SAM" id="SignalP"/>
    </source>
</evidence>
<dbReference type="NCBIfam" id="TIGR01783">
    <property type="entry name" value="TonB-siderophor"/>
    <property type="match status" value="1"/>
</dbReference>
<dbReference type="InterPro" id="IPR010105">
    <property type="entry name" value="TonB_sidphr_rcpt"/>
</dbReference>
<dbReference type="Pfam" id="PF00593">
    <property type="entry name" value="TonB_dep_Rec_b-barrel"/>
    <property type="match status" value="1"/>
</dbReference>
<keyword evidence="11 12" id="KW-0998">Cell outer membrane</keyword>
<keyword evidence="5" id="KW-0410">Iron transport</keyword>
<organism evidence="16 17">
    <name type="scientific">Acinetobacter guerrae</name>
    <dbReference type="NCBI Taxonomy" id="1843371"/>
    <lineage>
        <taxon>Bacteria</taxon>
        <taxon>Pseudomonadati</taxon>
        <taxon>Pseudomonadota</taxon>
        <taxon>Gammaproteobacteria</taxon>
        <taxon>Moraxellales</taxon>
        <taxon>Moraxellaceae</taxon>
        <taxon>Acinetobacter</taxon>
    </lineage>
</organism>
<evidence type="ECO:0000256" key="11">
    <source>
        <dbReference type="ARBA" id="ARBA00023237"/>
    </source>
</evidence>
<dbReference type="InterPro" id="IPR000531">
    <property type="entry name" value="Beta-barrel_TonB"/>
</dbReference>
<comment type="subcellular location">
    <subcellularLocation>
        <location evidence="1 12">Cell outer membrane</location>
        <topology evidence="1 12">Multi-pass membrane protein</topology>
    </subcellularLocation>
</comment>
<dbReference type="InterPro" id="IPR039426">
    <property type="entry name" value="TonB-dep_rcpt-like"/>
</dbReference>
<dbReference type="Gene3D" id="2.40.170.20">
    <property type="entry name" value="TonB-dependent receptor, beta-barrel domain"/>
    <property type="match status" value="1"/>
</dbReference>
<keyword evidence="17" id="KW-1185">Reference proteome</keyword>
<dbReference type="Gene3D" id="3.55.50.30">
    <property type="match status" value="1"/>
</dbReference>